<dbReference type="InterPro" id="IPR049304">
    <property type="entry name" value="Gly_rich_dom"/>
</dbReference>
<feature type="region of interest" description="Disordered" evidence="1">
    <location>
        <begin position="265"/>
        <end position="285"/>
    </location>
</feature>
<reference evidence="3" key="1">
    <citation type="journal article" date="2021" name="Proc. Natl. Acad. Sci. U.S.A.">
        <title>A Catalog of Tens of Thousands of Viruses from Human Metagenomes Reveals Hidden Associations with Chronic Diseases.</title>
        <authorList>
            <person name="Tisza M.J."/>
            <person name="Buck C.B."/>
        </authorList>
    </citation>
    <scope>NUCLEOTIDE SEQUENCE</scope>
    <source>
        <strain evidence="3">CtHNH2</strain>
    </source>
</reference>
<accession>A0A8S5RAD7</accession>
<feature type="compositionally biased region" description="Gly residues" evidence="1">
    <location>
        <begin position="361"/>
        <end position="385"/>
    </location>
</feature>
<dbReference type="Pfam" id="PF21722">
    <property type="entry name" value="Gly_rich_2"/>
    <property type="match status" value="1"/>
</dbReference>
<evidence type="ECO:0000313" key="3">
    <source>
        <dbReference type="EMBL" id="DAE28021.1"/>
    </source>
</evidence>
<proteinExistence type="predicted"/>
<name>A0A8S5RAD7_9CAUD</name>
<feature type="compositionally biased region" description="Gly residues" evidence="1">
    <location>
        <begin position="344"/>
        <end position="353"/>
    </location>
</feature>
<organism evidence="3">
    <name type="scientific">Siphoviridae sp. ctHNH2</name>
    <dbReference type="NCBI Taxonomy" id="2827273"/>
    <lineage>
        <taxon>Viruses</taxon>
        <taxon>Duplodnaviria</taxon>
        <taxon>Heunggongvirae</taxon>
        <taxon>Uroviricota</taxon>
        <taxon>Caudoviricetes</taxon>
    </lineage>
</organism>
<feature type="domain" description="Glycine-rich" evidence="2">
    <location>
        <begin position="168"/>
        <end position="391"/>
    </location>
</feature>
<feature type="region of interest" description="Disordered" evidence="1">
    <location>
        <begin position="344"/>
        <end position="385"/>
    </location>
</feature>
<dbReference type="EMBL" id="BK015848">
    <property type="protein sequence ID" value="DAE28021.1"/>
    <property type="molecule type" value="Genomic_DNA"/>
</dbReference>
<sequence length="393" mass="37809">MQDRVPLYPGRVTLTPVAGQENTFDMARADQPTQEGTPLNKATLLKDVTASILGLPNTAVPDDAFLALTIGVGTYGYRVKIQLADETPVEGATVSGVTALTGSTLVSGADGIVLGKSTSKTVTIGCTSPYIDQAAPANRSVTATGTITDVTLTLTNITGMITVTSSKTTKVSPMVKTMDVTAVGGGGGGGGYNQSSRYDGAGAGGGGGYVSTKLDVVCADKSLKIVLGSWGSGSHYADGNVSSGGNGGNTLLQIDGVSVLTANGGKGGAGGSSGPTAGGSGNGWGGNGGRYESSASGSNYAEAGGSGSGYIFNDSNLGRAGGGGGGGGFSGNGAIDAKAKSGGLPYGGKGGTQDGTPSGADGSGPGGGGGGAGGTNGNGGNGGSGRMYLRFHF</sequence>
<evidence type="ECO:0000259" key="2">
    <source>
        <dbReference type="Pfam" id="PF21722"/>
    </source>
</evidence>
<evidence type="ECO:0000256" key="1">
    <source>
        <dbReference type="SAM" id="MobiDB-lite"/>
    </source>
</evidence>
<protein>
    <recommendedName>
        <fullName evidence="2">Glycine-rich domain-containing protein</fullName>
    </recommendedName>
</protein>